<accession>A0AAD4BPE6</accession>
<reference evidence="1" key="2">
    <citation type="journal article" date="2020" name="Nat. Commun.">
        <title>Large-scale genome sequencing of mycorrhizal fungi provides insights into the early evolution of symbiotic traits.</title>
        <authorList>
            <person name="Miyauchi S."/>
            <person name="Kiss E."/>
            <person name="Kuo A."/>
            <person name="Drula E."/>
            <person name="Kohler A."/>
            <person name="Sanchez-Garcia M."/>
            <person name="Morin E."/>
            <person name="Andreopoulos B."/>
            <person name="Barry K.W."/>
            <person name="Bonito G."/>
            <person name="Buee M."/>
            <person name="Carver A."/>
            <person name="Chen C."/>
            <person name="Cichocki N."/>
            <person name="Clum A."/>
            <person name="Culley D."/>
            <person name="Crous P.W."/>
            <person name="Fauchery L."/>
            <person name="Girlanda M."/>
            <person name="Hayes R.D."/>
            <person name="Keri Z."/>
            <person name="LaButti K."/>
            <person name="Lipzen A."/>
            <person name="Lombard V."/>
            <person name="Magnuson J."/>
            <person name="Maillard F."/>
            <person name="Murat C."/>
            <person name="Nolan M."/>
            <person name="Ohm R.A."/>
            <person name="Pangilinan J."/>
            <person name="Pereira M.F."/>
            <person name="Perotto S."/>
            <person name="Peter M."/>
            <person name="Pfister S."/>
            <person name="Riley R."/>
            <person name="Sitrit Y."/>
            <person name="Stielow J.B."/>
            <person name="Szollosi G."/>
            <person name="Zifcakova L."/>
            <person name="Stursova M."/>
            <person name="Spatafora J.W."/>
            <person name="Tedersoo L."/>
            <person name="Vaario L.M."/>
            <person name="Yamada A."/>
            <person name="Yan M."/>
            <person name="Wang P."/>
            <person name="Xu J."/>
            <person name="Bruns T."/>
            <person name="Baldrian P."/>
            <person name="Vilgalys R."/>
            <person name="Dunand C."/>
            <person name="Henrissat B."/>
            <person name="Grigoriev I.V."/>
            <person name="Hibbett D."/>
            <person name="Nagy L.G."/>
            <person name="Martin F.M."/>
        </authorList>
    </citation>
    <scope>NUCLEOTIDE SEQUENCE</scope>
    <source>
        <strain evidence="1">BED1</strain>
    </source>
</reference>
<dbReference type="EMBL" id="WHUW01000021">
    <property type="protein sequence ID" value="KAF8436648.1"/>
    <property type="molecule type" value="Genomic_DNA"/>
</dbReference>
<proteinExistence type="predicted"/>
<evidence type="ECO:0000313" key="2">
    <source>
        <dbReference type="Proteomes" id="UP001194468"/>
    </source>
</evidence>
<protein>
    <submittedName>
        <fullName evidence="1">Uncharacterized protein</fullName>
    </submittedName>
</protein>
<evidence type="ECO:0000313" key="1">
    <source>
        <dbReference type="EMBL" id="KAF8436648.1"/>
    </source>
</evidence>
<sequence>MSNSYIGWALHEEGSGVRRVGLQLHPCGSLNSGLWCCLMVSSYHRISKHTVHKILGECFYLLTSISVSL</sequence>
<dbReference type="Proteomes" id="UP001194468">
    <property type="component" value="Unassembled WGS sequence"/>
</dbReference>
<dbReference type="AlphaFoldDB" id="A0AAD4BPE6"/>
<feature type="non-terminal residue" evidence="1">
    <location>
        <position position="69"/>
    </location>
</feature>
<organism evidence="1 2">
    <name type="scientific">Boletus edulis BED1</name>
    <dbReference type="NCBI Taxonomy" id="1328754"/>
    <lineage>
        <taxon>Eukaryota</taxon>
        <taxon>Fungi</taxon>
        <taxon>Dikarya</taxon>
        <taxon>Basidiomycota</taxon>
        <taxon>Agaricomycotina</taxon>
        <taxon>Agaricomycetes</taxon>
        <taxon>Agaricomycetidae</taxon>
        <taxon>Boletales</taxon>
        <taxon>Boletineae</taxon>
        <taxon>Boletaceae</taxon>
        <taxon>Boletoideae</taxon>
        <taxon>Boletus</taxon>
    </lineage>
</organism>
<name>A0AAD4BPE6_BOLED</name>
<reference evidence="1" key="1">
    <citation type="submission" date="2019-10" db="EMBL/GenBank/DDBJ databases">
        <authorList>
            <consortium name="DOE Joint Genome Institute"/>
            <person name="Kuo A."/>
            <person name="Miyauchi S."/>
            <person name="Kiss E."/>
            <person name="Drula E."/>
            <person name="Kohler A."/>
            <person name="Sanchez-Garcia M."/>
            <person name="Andreopoulos B."/>
            <person name="Barry K.W."/>
            <person name="Bonito G."/>
            <person name="Buee M."/>
            <person name="Carver A."/>
            <person name="Chen C."/>
            <person name="Cichocki N."/>
            <person name="Clum A."/>
            <person name="Culley D."/>
            <person name="Crous P.W."/>
            <person name="Fauchery L."/>
            <person name="Girlanda M."/>
            <person name="Hayes R."/>
            <person name="Keri Z."/>
            <person name="LaButti K."/>
            <person name="Lipzen A."/>
            <person name="Lombard V."/>
            <person name="Magnuson J."/>
            <person name="Maillard F."/>
            <person name="Morin E."/>
            <person name="Murat C."/>
            <person name="Nolan M."/>
            <person name="Ohm R."/>
            <person name="Pangilinan J."/>
            <person name="Pereira M."/>
            <person name="Perotto S."/>
            <person name="Peter M."/>
            <person name="Riley R."/>
            <person name="Sitrit Y."/>
            <person name="Stielow B."/>
            <person name="Szollosi G."/>
            <person name="Zifcakova L."/>
            <person name="Stursova M."/>
            <person name="Spatafora J.W."/>
            <person name="Tedersoo L."/>
            <person name="Vaario L.-M."/>
            <person name="Yamada A."/>
            <person name="Yan M."/>
            <person name="Wang P."/>
            <person name="Xu J."/>
            <person name="Bruns T."/>
            <person name="Baldrian P."/>
            <person name="Vilgalys R."/>
            <person name="Henrissat B."/>
            <person name="Grigoriev I.V."/>
            <person name="Hibbett D."/>
            <person name="Nagy L.G."/>
            <person name="Martin F.M."/>
        </authorList>
    </citation>
    <scope>NUCLEOTIDE SEQUENCE</scope>
    <source>
        <strain evidence="1">BED1</strain>
    </source>
</reference>
<keyword evidence="2" id="KW-1185">Reference proteome</keyword>
<gene>
    <name evidence="1" type="ORF">L210DRAFT_3548896</name>
</gene>
<comment type="caution">
    <text evidence="1">The sequence shown here is derived from an EMBL/GenBank/DDBJ whole genome shotgun (WGS) entry which is preliminary data.</text>
</comment>